<feature type="region of interest" description="Disordered" evidence="1">
    <location>
        <begin position="425"/>
        <end position="445"/>
    </location>
</feature>
<gene>
    <name evidence="2" type="ORF">g.17512</name>
</gene>
<feature type="compositionally biased region" description="Polar residues" evidence="1">
    <location>
        <begin position="810"/>
        <end position="822"/>
    </location>
</feature>
<protein>
    <submittedName>
        <fullName evidence="2">Uncharacterized protein</fullName>
    </submittedName>
</protein>
<feature type="compositionally biased region" description="Basic and acidic residues" evidence="1">
    <location>
        <begin position="907"/>
        <end position="917"/>
    </location>
</feature>
<feature type="region of interest" description="Disordered" evidence="1">
    <location>
        <begin position="209"/>
        <end position="242"/>
    </location>
</feature>
<evidence type="ECO:0000256" key="1">
    <source>
        <dbReference type="SAM" id="MobiDB-lite"/>
    </source>
</evidence>
<feature type="compositionally biased region" description="Basic residues" evidence="1">
    <location>
        <begin position="119"/>
        <end position="130"/>
    </location>
</feature>
<feature type="non-terminal residue" evidence="2">
    <location>
        <position position="979"/>
    </location>
</feature>
<dbReference type="EMBL" id="GEBQ01010070">
    <property type="protein sequence ID" value="JAT29907.1"/>
    <property type="molecule type" value="Transcribed_RNA"/>
</dbReference>
<feature type="compositionally biased region" description="Basic residues" evidence="1">
    <location>
        <begin position="947"/>
        <end position="958"/>
    </location>
</feature>
<name>A0A1B6M1W1_9HEMI</name>
<feature type="compositionally biased region" description="Polar residues" evidence="1">
    <location>
        <begin position="919"/>
        <end position="929"/>
    </location>
</feature>
<feature type="compositionally biased region" description="Basic and acidic residues" evidence="1">
    <location>
        <begin position="838"/>
        <end position="853"/>
    </location>
</feature>
<proteinExistence type="predicted"/>
<sequence>MAHRTPYTKKSKAAKDQENYGVTTGSDFTSQDIFYTTESNATGPDYEYNKNQNYYSDYYTTDTYDSKYFDKCDFKYGQGEDSHTYDDYTTSAVSYDETGGKPRHLTTSRRKSEESVNRQLRRPRRQGRSHHLLDGREYDYFSPEEYGRKHRSRLSRTPEKHYRYNLKDEDIEYIETGRGRHSPKGRTNYENHYTLPERENNYQQYFVPTRSREKSSEKHKRRENPVKFLGGNSKKLPRSPKRGKDYQVFAYQEPTQHQVFKVNNDVTEGSPLSSEIEVKTHEYPVLAFKDTSSGGNGSDTVYLPVLVIDKKNNKFELANKNVTPEVLTSPLGQSGNMQIFAANLDNQRNIFAEYGEISEKNNNEIPTIEENRETSSGLHYAGSILGSIFDHANFDTKTANEHVSNNERRIRNVNQISYQVIVDNRKNSANRKSGQNLNPFEHKQTEDTLHDDYPVTKDYIRVNDDTSEKVRSSMVRPDDHVEKNVSSSLRQSVKPLSFDKVSKRKQSREMRGSTRMSVKRPTIENNSPQLKNEDDSRIRKSTEPRFSKMLESKRGSMKVASHLEQDRKTIDLKEASAVTRLSTIKENKLEEDITNRHSQIPTTVKATSRDRKSRADSRVTIEHLQETDSPSESAATKRYSTSQQRQSLANTLKPSSNSQKYRMSTTSNLKNVETLDQAIQKPVTTPSQDTTKRQTLDGQSLKRSPSTSPGRMSVARQSEIISKDKRKTLDGQSLKRSPSTSPGRMSVARQSEVINKDNPATSRTEMNKSNLVTTNITRSSIVPNNKPASKQSTLVNNQEIDAKNKKIESFSSAAGPTPTNLEVASKKESIKSNARSSRVSEYDRRMSKNESAKRQIPNRESTYIAEERVTSITDLTVGESRPHSTKSRSFKNIVSALANFGKLSSRGSEKPKIRLEPISRQTTLSSAGETRSIIEDQDIGPPPLIKPTKRKPTQHKREHQLARSMKSTKSKTEMEHRSA</sequence>
<organism evidence="2">
    <name type="scientific">Graphocephala atropunctata</name>
    <dbReference type="NCBI Taxonomy" id="36148"/>
    <lineage>
        <taxon>Eukaryota</taxon>
        <taxon>Metazoa</taxon>
        <taxon>Ecdysozoa</taxon>
        <taxon>Arthropoda</taxon>
        <taxon>Hexapoda</taxon>
        <taxon>Insecta</taxon>
        <taxon>Pterygota</taxon>
        <taxon>Neoptera</taxon>
        <taxon>Paraneoptera</taxon>
        <taxon>Hemiptera</taxon>
        <taxon>Auchenorrhyncha</taxon>
        <taxon>Membracoidea</taxon>
        <taxon>Cicadellidae</taxon>
        <taxon>Cicadellinae</taxon>
        <taxon>Cicadellini</taxon>
        <taxon>Graphocephala</taxon>
    </lineage>
</organism>
<feature type="compositionally biased region" description="Polar residues" evidence="1">
    <location>
        <begin position="730"/>
        <end position="770"/>
    </location>
</feature>
<accession>A0A1B6M1W1</accession>
<feature type="region of interest" description="Disordered" evidence="1">
    <location>
        <begin position="92"/>
        <end position="136"/>
    </location>
</feature>
<feature type="compositionally biased region" description="Basic and acidic residues" evidence="1">
    <location>
        <begin position="467"/>
        <end position="483"/>
    </location>
</feature>
<feature type="compositionally biased region" description="Polar residues" evidence="1">
    <location>
        <begin position="627"/>
        <end position="671"/>
    </location>
</feature>
<feature type="region of interest" description="Disordered" evidence="1">
    <location>
        <begin position="810"/>
        <end position="855"/>
    </location>
</feature>
<evidence type="ECO:0000313" key="2">
    <source>
        <dbReference type="EMBL" id="JAT29907.1"/>
    </source>
</evidence>
<feature type="compositionally biased region" description="Polar residues" evidence="1">
    <location>
        <begin position="596"/>
        <end position="606"/>
    </location>
</feature>
<feature type="region of interest" description="Disordered" evidence="1">
    <location>
        <begin position="904"/>
        <end position="979"/>
    </location>
</feature>
<feature type="compositionally biased region" description="Basic and acidic residues" evidence="1">
    <location>
        <begin position="970"/>
        <end position="979"/>
    </location>
</feature>
<feature type="region of interest" description="Disordered" evidence="1">
    <location>
        <begin position="592"/>
        <end position="770"/>
    </location>
</feature>
<feature type="region of interest" description="Disordered" evidence="1">
    <location>
        <begin position="1"/>
        <end position="27"/>
    </location>
</feature>
<reference evidence="2" key="1">
    <citation type="submission" date="2015-11" db="EMBL/GenBank/DDBJ databases">
        <title>De novo transcriptome assembly of four potential Pierce s Disease insect vectors from Arizona vineyards.</title>
        <authorList>
            <person name="Tassone E.E."/>
        </authorList>
    </citation>
    <scope>NUCLEOTIDE SEQUENCE</scope>
</reference>
<dbReference type="AlphaFoldDB" id="A0A1B6M1W1"/>
<feature type="compositionally biased region" description="Basic and acidic residues" evidence="1">
    <location>
        <begin position="607"/>
        <end position="626"/>
    </location>
</feature>
<feature type="compositionally biased region" description="Polar residues" evidence="1">
    <location>
        <begin position="696"/>
        <end position="720"/>
    </location>
</feature>
<feature type="region of interest" description="Disordered" evidence="1">
    <location>
        <begin position="467"/>
        <end position="545"/>
    </location>
</feature>
<feature type="compositionally biased region" description="Basic residues" evidence="1">
    <location>
        <begin position="1"/>
        <end position="12"/>
    </location>
</feature>
<feature type="compositionally biased region" description="Basic and acidic residues" evidence="1">
    <location>
        <begin position="531"/>
        <end position="545"/>
    </location>
</feature>